<dbReference type="Pfam" id="PF03466">
    <property type="entry name" value="LysR_substrate"/>
    <property type="match status" value="1"/>
</dbReference>
<reference evidence="7" key="1">
    <citation type="journal article" date="2019" name="Int. J. Syst. Evol. Microbiol.">
        <title>The Global Catalogue of Microorganisms (GCM) 10K type strain sequencing project: providing services to taxonomists for standard genome sequencing and annotation.</title>
        <authorList>
            <consortium name="The Broad Institute Genomics Platform"/>
            <consortium name="The Broad Institute Genome Sequencing Center for Infectious Disease"/>
            <person name="Wu L."/>
            <person name="Ma J."/>
        </authorList>
    </citation>
    <scope>NUCLEOTIDE SEQUENCE [LARGE SCALE GENOMIC DNA]</scope>
    <source>
        <strain evidence="7">CGMCC 1.12371</strain>
    </source>
</reference>
<dbReference type="InterPro" id="IPR000847">
    <property type="entry name" value="LysR_HTH_N"/>
</dbReference>
<feature type="domain" description="HTH lysR-type" evidence="5">
    <location>
        <begin position="11"/>
        <end position="68"/>
    </location>
</feature>
<keyword evidence="3" id="KW-0238">DNA-binding</keyword>
<keyword evidence="4" id="KW-0804">Transcription</keyword>
<dbReference type="Proteomes" id="UP001596501">
    <property type="component" value="Unassembled WGS sequence"/>
</dbReference>
<sequence length="309" mass="33475">MDVLSPRIEQLRLRDLLMLEHIAASASLRVVAQQLHVTQPAVTQALRSLERAFGVALVQRGERGQRGGGLTPAGAAALQRMRVARQELLAAQRAALTPDVALLRLGVLPLTMYGLVPKALTRLRAARPDIHVTLHEDTLARLWQRLDDGQLDAVVGRVPMRDELSQLPTGVDLQRVGSDRLVFVAGVRHPLANLKRLPLTQLVDQAWVLPQPSAFTRQVFDHLFVGAGLTPPVPVITSMSFYSNLNLIADCADLLTIAPASAAHKHAASLGLKTLPTPKQLQASDVVLAYRRSARASPHMGALIAAFAE</sequence>
<comment type="caution">
    <text evidence="6">The sequence shown here is derived from an EMBL/GenBank/DDBJ whole genome shotgun (WGS) entry which is preliminary data.</text>
</comment>
<dbReference type="Pfam" id="PF00126">
    <property type="entry name" value="HTH_1"/>
    <property type="match status" value="1"/>
</dbReference>
<gene>
    <name evidence="6" type="ORF">ACFQPB_17700</name>
</gene>
<evidence type="ECO:0000256" key="2">
    <source>
        <dbReference type="ARBA" id="ARBA00023015"/>
    </source>
</evidence>
<dbReference type="RefSeq" id="WP_382226119.1">
    <property type="nucleotide sequence ID" value="NZ_JBHTCA010000018.1"/>
</dbReference>
<name>A0ABW2QQ51_9BURK</name>
<evidence type="ECO:0000256" key="1">
    <source>
        <dbReference type="ARBA" id="ARBA00009437"/>
    </source>
</evidence>
<dbReference type="PRINTS" id="PR00039">
    <property type="entry name" value="HTHLYSR"/>
</dbReference>
<accession>A0ABW2QQ51</accession>
<proteinExistence type="inferred from homology"/>
<keyword evidence="7" id="KW-1185">Reference proteome</keyword>
<dbReference type="SUPFAM" id="SSF53850">
    <property type="entry name" value="Periplasmic binding protein-like II"/>
    <property type="match status" value="1"/>
</dbReference>
<keyword evidence="2" id="KW-0805">Transcription regulation</keyword>
<protein>
    <submittedName>
        <fullName evidence="6">LysR family transcriptional regulator</fullName>
    </submittedName>
</protein>
<evidence type="ECO:0000256" key="4">
    <source>
        <dbReference type="ARBA" id="ARBA00023163"/>
    </source>
</evidence>
<dbReference type="SUPFAM" id="SSF46785">
    <property type="entry name" value="Winged helix' DNA-binding domain"/>
    <property type="match status" value="1"/>
</dbReference>
<organism evidence="6 7">
    <name type="scientific">Hydrogenophaga atypica</name>
    <dbReference type="NCBI Taxonomy" id="249409"/>
    <lineage>
        <taxon>Bacteria</taxon>
        <taxon>Pseudomonadati</taxon>
        <taxon>Pseudomonadota</taxon>
        <taxon>Betaproteobacteria</taxon>
        <taxon>Burkholderiales</taxon>
        <taxon>Comamonadaceae</taxon>
        <taxon>Hydrogenophaga</taxon>
    </lineage>
</organism>
<dbReference type="PANTHER" id="PTHR30419">
    <property type="entry name" value="HTH-TYPE TRANSCRIPTIONAL REGULATOR YBHD"/>
    <property type="match status" value="1"/>
</dbReference>
<dbReference type="InterPro" id="IPR036388">
    <property type="entry name" value="WH-like_DNA-bd_sf"/>
</dbReference>
<dbReference type="InterPro" id="IPR005119">
    <property type="entry name" value="LysR_subst-bd"/>
</dbReference>
<evidence type="ECO:0000313" key="7">
    <source>
        <dbReference type="Proteomes" id="UP001596501"/>
    </source>
</evidence>
<dbReference type="EMBL" id="JBHTCA010000018">
    <property type="protein sequence ID" value="MFC7410698.1"/>
    <property type="molecule type" value="Genomic_DNA"/>
</dbReference>
<comment type="similarity">
    <text evidence="1">Belongs to the LysR transcriptional regulatory family.</text>
</comment>
<dbReference type="Gene3D" id="3.40.190.290">
    <property type="match status" value="1"/>
</dbReference>
<dbReference type="Gene3D" id="1.10.10.10">
    <property type="entry name" value="Winged helix-like DNA-binding domain superfamily/Winged helix DNA-binding domain"/>
    <property type="match status" value="1"/>
</dbReference>
<dbReference type="PROSITE" id="PS50931">
    <property type="entry name" value="HTH_LYSR"/>
    <property type="match status" value="1"/>
</dbReference>
<evidence type="ECO:0000256" key="3">
    <source>
        <dbReference type="ARBA" id="ARBA00023125"/>
    </source>
</evidence>
<dbReference type="InterPro" id="IPR050950">
    <property type="entry name" value="HTH-type_LysR_regulators"/>
</dbReference>
<evidence type="ECO:0000259" key="5">
    <source>
        <dbReference type="PROSITE" id="PS50931"/>
    </source>
</evidence>
<evidence type="ECO:0000313" key="6">
    <source>
        <dbReference type="EMBL" id="MFC7410698.1"/>
    </source>
</evidence>
<dbReference type="PANTHER" id="PTHR30419:SF8">
    <property type="entry name" value="NITROGEN ASSIMILATION TRANSCRIPTIONAL ACTIVATOR-RELATED"/>
    <property type="match status" value="1"/>
</dbReference>
<dbReference type="InterPro" id="IPR036390">
    <property type="entry name" value="WH_DNA-bd_sf"/>
</dbReference>